<organism evidence="2 3">
    <name type="scientific">Hemibagrus guttatus</name>
    <dbReference type="NCBI Taxonomy" id="175788"/>
    <lineage>
        <taxon>Eukaryota</taxon>
        <taxon>Metazoa</taxon>
        <taxon>Chordata</taxon>
        <taxon>Craniata</taxon>
        <taxon>Vertebrata</taxon>
        <taxon>Euteleostomi</taxon>
        <taxon>Actinopterygii</taxon>
        <taxon>Neopterygii</taxon>
        <taxon>Teleostei</taxon>
        <taxon>Ostariophysi</taxon>
        <taxon>Siluriformes</taxon>
        <taxon>Bagridae</taxon>
        <taxon>Hemibagrus</taxon>
    </lineage>
</organism>
<evidence type="ECO:0000313" key="3">
    <source>
        <dbReference type="Proteomes" id="UP001274896"/>
    </source>
</evidence>
<keyword evidence="3" id="KW-1185">Reference proteome</keyword>
<sequence length="213" mass="24780">MLFVDNTILPHILVDKLEDVGLPQSTCMWINSFLSLRTTPQWWNLYQGDESAYRGEVEQLLGLCKENNLLLNTTKTKELIIDYRRKKTDITPLSISGDCVERVADFQFLGVRIEEGLTWSSLVTNTSELLKKAQQRLYFLRALRENNITQRLLLSSYQCSIESILTYLIGIWFTSFSVAQRKTLQRVINMAQKIVHSQHWKNYTVHTESPKHP</sequence>
<protein>
    <recommendedName>
        <fullName evidence="1">Alkylated DNA repair protein AlkB homologue 8 N-terminal domain-containing protein</fullName>
    </recommendedName>
</protein>
<dbReference type="GO" id="GO:0008168">
    <property type="term" value="F:methyltransferase activity"/>
    <property type="evidence" value="ECO:0007669"/>
    <property type="project" value="InterPro"/>
</dbReference>
<comment type="caution">
    <text evidence="2">The sequence shown here is derived from an EMBL/GenBank/DDBJ whole genome shotgun (WGS) entry which is preliminary data.</text>
</comment>
<dbReference type="AlphaFoldDB" id="A0AAE0V4F4"/>
<dbReference type="GO" id="GO:0016706">
    <property type="term" value="F:2-oxoglutarate-dependent dioxygenase activity"/>
    <property type="evidence" value="ECO:0007669"/>
    <property type="project" value="InterPro"/>
</dbReference>
<evidence type="ECO:0000313" key="2">
    <source>
        <dbReference type="EMBL" id="KAK3533764.1"/>
    </source>
</evidence>
<dbReference type="InterPro" id="IPR015095">
    <property type="entry name" value="AlkB_hom8_N"/>
</dbReference>
<dbReference type="EMBL" id="JAUCMX010000010">
    <property type="protein sequence ID" value="KAK3533764.1"/>
    <property type="molecule type" value="Genomic_DNA"/>
</dbReference>
<accession>A0AAE0V4F4</accession>
<gene>
    <name evidence="2" type="ORF">QTP70_025824</name>
</gene>
<proteinExistence type="predicted"/>
<feature type="domain" description="Alkylated DNA repair protein AlkB homologue 8 N-terminal" evidence="1">
    <location>
        <begin position="124"/>
        <end position="163"/>
    </location>
</feature>
<name>A0AAE0V4F4_9TELE</name>
<reference evidence="2" key="1">
    <citation type="submission" date="2023-06" db="EMBL/GenBank/DDBJ databases">
        <title>Male Hemibagrus guttatus genome.</title>
        <authorList>
            <person name="Bian C."/>
        </authorList>
    </citation>
    <scope>NUCLEOTIDE SEQUENCE</scope>
    <source>
        <strain evidence="2">Male_cb2023</strain>
        <tissue evidence="2">Muscle</tissue>
    </source>
</reference>
<dbReference type="Proteomes" id="UP001274896">
    <property type="component" value="Unassembled WGS sequence"/>
</dbReference>
<dbReference type="Pfam" id="PF09004">
    <property type="entry name" value="ALKBH8_N"/>
    <property type="match status" value="1"/>
</dbReference>
<evidence type="ECO:0000259" key="1">
    <source>
        <dbReference type="Pfam" id="PF09004"/>
    </source>
</evidence>